<dbReference type="Proteomes" id="UP000322110">
    <property type="component" value="Unassembled WGS sequence"/>
</dbReference>
<protein>
    <submittedName>
        <fullName evidence="4">GNAT family N-acetyltransferase</fullName>
    </submittedName>
</protein>
<dbReference type="CDD" id="cd04301">
    <property type="entry name" value="NAT_SF"/>
    <property type="match status" value="1"/>
</dbReference>
<dbReference type="Gene3D" id="3.40.630.30">
    <property type="match status" value="1"/>
</dbReference>
<keyword evidence="1 4" id="KW-0808">Transferase</keyword>
<dbReference type="SUPFAM" id="SSF55729">
    <property type="entry name" value="Acyl-CoA N-acyltransferases (Nat)"/>
    <property type="match status" value="1"/>
</dbReference>
<dbReference type="PROSITE" id="PS51186">
    <property type="entry name" value="GNAT"/>
    <property type="match status" value="1"/>
</dbReference>
<accession>A0A5B2TF89</accession>
<reference evidence="4 5" key="1">
    <citation type="journal article" date="2015" name="Int. J. Syst. Evol. Microbiol.">
        <title>Roseomonas oryzae sp. nov., isolated from paddy rhizosphere soil.</title>
        <authorList>
            <person name="Ramaprasad E.V."/>
            <person name="Sasikala Ch."/>
            <person name="Ramana Ch.V."/>
        </authorList>
    </citation>
    <scope>NUCLEOTIDE SEQUENCE [LARGE SCALE GENOMIC DNA]</scope>
    <source>
        <strain evidence="4 5">KCTC 42542</strain>
    </source>
</reference>
<proteinExistence type="predicted"/>
<evidence type="ECO:0000256" key="2">
    <source>
        <dbReference type="ARBA" id="ARBA00023315"/>
    </source>
</evidence>
<feature type="domain" description="N-acetyltransferase" evidence="3">
    <location>
        <begin position="24"/>
        <end position="184"/>
    </location>
</feature>
<evidence type="ECO:0000259" key="3">
    <source>
        <dbReference type="PROSITE" id="PS51186"/>
    </source>
</evidence>
<keyword evidence="5" id="KW-1185">Reference proteome</keyword>
<dbReference type="AlphaFoldDB" id="A0A5B2TF89"/>
<evidence type="ECO:0000256" key="1">
    <source>
        <dbReference type="ARBA" id="ARBA00022679"/>
    </source>
</evidence>
<gene>
    <name evidence="4" type="ORF">F0Q34_13240</name>
</gene>
<dbReference type="PANTHER" id="PTHR43877:SF2">
    <property type="entry name" value="AMINOALKYLPHOSPHONATE N-ACETYLTRANSFERASE-RELATED"/>
    <property type="match status" value="1"/>
</dbReference>
<dbReference type="PANTHER" id="PTHR43877">
    <property type="entry name" value="AMINOALKYLPHOSPHONATE N-ACETYLTRANSFERASE-RELATED-RELATED"/>
    <property type="match status" value="1"/>
</dbReference>
<organism evidence="4 5">
    <name type="scientific">Teichococcus oryzae</name>
    <dbReference type="NCBI Taxonomy" id="1608942"/>
    <lineage>
        <taxon>Bacteria</taxon>
        <taxon>Pseudomonadati</taxon>
        <taxon>Pseudomonadota</taxon>
        <taxon>Alphaproteobacteria</taxon>
        <taxon>Acetobacterales</taxon>
        <taxon>Roseomonadaceae</taxon>
        <taxon>Roseomonas</taxon>
    </lineage>
</organism>
<dbReference type="RefSeq" id="WP_161600875.1">
    <property type="nucleotide sequence ID" value="NZ_VUKA01000006.1"/>
</dbReference>
<dbReference type="InterPro" id="IPR050832">
    <property type="entry name" value="Bact_Acetyltransf"/>
</dbReference>
<dbReference type="OrthoDB" id="9811979at2"/>
<evidence type="ECO:0000313" key="5">
    <source>
        <dbReference type="Proteomes" id="UP000322110"/>
    </source>
</evidence>
<evidence type="ECO:0000313" key="4">
    <source>
        <dbReference type="EMBL" id="KAA2212675.1"/>
    </source>
</evidence>
<comment type="caution">
    <text evidence="4">The sequence shown here is derived from an EMBL/GenBank/DDBJ whole genome shotgun (WGS) entry which is preliminary data.</text>
</comment>
<dbReference type="EMBL" id="VUKA01000006">
    <property type="protein sequence ID" value="KAA2212675.1"/>
    <property type="molecule type" value="Genomic_DNA"/>
</dbReference>
<name>A0A5B2TF89_9PROT</name>
<dbReference type="InterPro" id="IPR016181">
    <property type="entry name" value="Acyl_CoA_acyltransferase"/>
</dbReference>
<sequence>MKLFHPAALAGAGLSAVSFPGGAIPVRAARARDHAALAALAAASFAQGAAALLPAGLRPQAHAERFAELFAAGGPLMVAGPKSQPLGCILAEPLQPGAAIARLTGLWVAPAAMGQGAGSALLAAMEATLAASCVATLRVLVPSGHLRALGLFRRRGYGLQAAGHRAEPVLGVTLPHSVLAKVLPPVAHCALDHDAA</sequence>
<dbReference type="Pfam" id="PF00583">
    <property type="entry name" value="Acetyltransf_1"/>
    <property type="match status" value="1"/>
</dbReference>
<dbReference type="InterPro" id="IPR000182">
    <property type="entry name" value="GNAT_dom"/>
</dbReference>
<keyword evidence="2" id="KW-0012">Acyltransferase</keyword>
<dbReference type="GO" id="GO:0016747">
    <property type="term" value="F:acyltransferase activity, transferring groups other than amino-acyl groups"/>
    <property type="evidence" value="ECO:0007669"/>
    <property type="project" value="InterPro"/>
</dbReference>